<accession>A0A7V8VE05</accession>
<name>A0A7V8VE05_9BACT</name>
<dbReference type="RefSeq" id="WP_194537469.1">
    <property type="nucleotide sequence ID" value="NZ_JACEFB010000004.1"/>
</dbReference>
<gene>
    <name evidence="1" type="ORF">H0921_07640</name>
</gene>
<organism evidence="1 2">
    <name type="scientific">Thermogemmata fonticola</name>
    <dbReference type="NCBI Taxonomy" id="2755323"/>
    <lineage>
        <taxon>Bacteria</taxon>
        <taxon>Pseudomonadati</taxon>
        <taxon>Planctomycetota</taxon>
        <taxon>Planctomycetia</taxon>
        <taxon>Gemmatales</taxon>
        <taxon>Gemmataceae</taxon>
        <taxon>Thermogemmata</taxon>
    </lineage>
</organism>
<dbReference type="EMBL" id="JACEFB010000004">
    <property type="protein sequence ID" value="MBA2226032.1"/>
    <property type="molecule type" value="Genomic_DNA"/>
</dbReference>
<keyword evidence="2" id="KW-1185">Reference proteome</keyword>
<comment type="caution">
    <text evidence="1">The sequence shown here is derived from an EMBL/GenBank/DDBJ whole genome shotgun (WGS) entry which is preliminary data.</text>
</comment>
<sequence length="222" mass="24479">MRGISAIGAIVAAGLLVVAAWVHGASTQRWRLPPAQADRVERLHALEIRFADWRPTLLTTEELPPHEKSRATARHYGPAHSGEGAVVTLISGPPGAVTIHTPDVCYPASGYRVLSGPRRQTVTLPDGTVAAYYVADFEKRSATQRDRVRVRWSWSDFGTWSAPDRPRWQFARQLQLAPVLFKLYVATPLAGDELASQREDDETIRAFTQAALSQYAAALSRP</sequence>
<evidence type="ECO:0000313" key="1">
    <source>
        <dbReference type="EMBL" id="MBA2226032.1"/>
    </source>
</evidence>
<dbReference type="Proteomes" id="UP000542342">
    <property type="component" value="Unassembled WGS sequence"/>
</dbReference>
<proteinExistence type="predicted"/>
<protein>
    <submittedName>
        <fullName evidence="1">Exosortase-associated EpsI family protein</fullName>
    </submittedName>
</protein>
<dbReference type="AlphaFoldDB" id="A0A7V8VE05"/>
<reference evidence="1 2" key="1">
    <citation type="submission" date="2020-07" db="EMBL/GenBank/DDBJ databases">
        <title>Thermogemmata thermophila gen. nov., sp. nov., a novel moderate thermophilic planctomycete from a Kamchatka hot spring.</title>
        <authorList>
            <person name="Elcheninov A.G."/>
            <person name="Podosokorskaya O.A."/>
            <person name="Kovaleva O.L."/>
            <person name="Novikov A."/>
            <person name="Bonch-Osmolovskaya E.A."/>
            <person name="Toshchakov S.V."/>
            <person name="Kublanov I.V."/>
        </authorList>
    </citation>
    <scope>NUCLEOTIDE SEQUENCE [LARGE SCALE GENOMIC DNA]</scope>
    <source>
        <strain evidence="1 2">2918</strain>
    </source>
</reference>
<evidence type="ECO:0000313" key="2">
    <source>
        <dbReference type="Proteomes" id="UP000542342"/>
    </source>
</evidence>